<evidence type="ECO:0000313" key="2">
    <source>
        <dbReference type="EMBL" id="QIW96426.1"/>
    </source>
</evidence>
<proteinExistence type="predicted"/>
<name>A0A6H0XNU0_9PEZI</name>
<evidence type="ECO:0000256" key="1">
    <source>
        <dbReference type="SAM" id="MobiDB-lite"/>
    </source>
</evidence>
<reference evidence="2 3" key="1">
    <citation type="journal article" date="2016" name="Sci. Rep.">
        <title>Peltaster fructicola genome reveals evolution from an invasive phytopathogen to an ectophytic parasite.</title>
        <authorList>
            <person name="Xu C."/>
            <person name="Chen H."/>
            <person name="Gleason M.L."/>
            <person name="Xu J.R."/>
            <person name="Liu H."/>
            <person name="Zhang R."/>
            <person name="Sun G."/>
        </authorList>
    </citation>
    <scope>NUCLEOTIDE SEQUENCE [LARGE SCALE GENOMIC DNA]</scope>
    <source>
        <strain evidence="2 3">LNHT1506</strain>
    </source>
</reference>
<organism evidence="2 3">
    <name type="scientific">Peltaster fructicola</name>
    <dbReference type="NCBI Taxonomy" id="286661"/>
    <lineage>
        <taxon>Eukaryota</taxon>
        <taxon>Fungi</taxon>
        <taxon>Dikarya</taxon>
        <taxon>Ascomycota</taxon>
        <taxon>Pezizomycotina</taxon>
        <taxon>Dothideomycetes</taxon>
        <taxon>Dothideomycetes incertae sedis</taxon>
        <taxon>Peltaster</taxon>
    </lineage>
</organism>
<keyword evidence="3" id="KW-1185">Reference proteome</keyword>
<feature type="compositionally biased region" description="Basic and acidic residues" evidence="1">
    <location>
        <begin position="159"/>
        <end position="213"/>
    </location>
</feature>
<dbReference type="AlphaFoldDB" id="A0A6H0XNU0"/>
<gene>
    <name evidence="2" type="ORF">AMS68_001944</name>
</gene>
<sequence length="266" mass="28883">MTSVLALINRLLPFATPGTPIAQDVAHLAAICLLLYFAPQIQDWSRARVNSTTQVSIVPNGPEIVGGDIAEPGAHATNEDAEAEPYEEAPGPAVAPEPQANVHAAMVEDEADEDDDPMDGGNAAGPTDHNVGAKKAKSLARKDQRRAYNEFMRSQGEAQRARDAEGAAEREATLEAERKRRAQAEAELAAKKAKEREQKREAEQAERDAEYQRRETAVAIVKADLLANNISDLHKVARQVGGDVDEEWVEKVIHASGIVGKEERRS</sequence>
<dbReference type="OrthoDB" id="5397628at2759"/>
<feature type="region of interest" description="Disordered" evidence="1">
    <location>
        <begin position="109"/>
        <end position="213"/>
    </location>
</feature>
<dbReference type="EMBL" id="CP051139">
    <property type="protein sequence ID" value="QIW96426.1"/>
    <property type="molecule type" value="Genomic_DNA"/>
</dbReference>
<evidence type="ECO:0000313" key="3">
    <source>
        <dbReference type="Proteomes" id="UP000503462"/>
    </source>
</evidence>
<feature type="compositionally biased region" description="Acidic residues" evidence="1">
    <location>
        <begin position="109"/>
        <end position="118"/>
    </location>
</feature>
<dbReference type="Proteomes" id="UP000503462">
    <property type="component" value="Chromosome 1"/>
</dbReference>
<accession>A0A6H0XNU0</accession>
<protein>
    <submittedName>
        <fullName evidence="2">Uncharacterized protein</fullName>
    </submittedName>
</protein>